<dbReference type="InterPro" id="IPR045584">
    <property type="entry name" value="Pilin-like"/>
</dbReference>
<dbReference type="Pfam" id="PF07596">
    <property type="entry name" value="SBP_bac_10"/>
    <property type="match status" value="1"/>
</dbReference>
<accession>A0A3D3QYC8</accession>
<dbReference type="SUPFAM" id="SSF54523">
    <property type="entry name" value="Pili subunits"/>
    <property type="match status" value="1"/>
</dbReference>
<evidence type="ECO:0000259" key="2">
    <source>
        <dbReference type="Pfam" id="PF07596"/>
    </source>
</evidence>
<keyword evidence="1" id="KW-0472">Membrane</keyword>
<keyword evidence="1" id="KW-1133">Transmembrane helix</keyword>
<dbReference type="EMBL" id="DQAY01000007">
    <property type="protein sequence ID" value="HCO21591.1"/>
    <property type="molecule type" value="Genomic_DNA"/>
</dbReference>
<organism evidence="3 4">
    <name type="scientific">Gimesia maris</name>
    <dbReference type="NCBI Taxonomy" id="122"/>
    <lineage>
        <taxon>Bacteria</taxon>
        <taxon>Pseudomonadati</taxon>
        <taxon>Planctomycetota</taxon>
        <taxon>Planctomycetia</taxon>
        <taxon>Planctomycetales</taxon>
        <taxon>Planctomycetaceae</taxon>
        <taxon>Gimesia</taxon>
    </lineage>
</organism>
<dbReference type="Gene3D" id="3.30.700.10">
    <property type="entry name" value="Glycoprotein, Type 4 Pilin"/>
    <property type="match status" value="1"/>
</dbReference>
<name>A0A3D3QYC8_9PLAN</name>
<comment type="caution">
    <text evidence="3">The sequence shown here is derived from an EMBL/GenBank/DDBJ whole genome shotgun (WGS) entry which is preliminary data.</text>
</comment>
<dbReference type="PANTHER" id="PTHR30093:SF2">
    <property type="entry name" value="TYPE II SECRETION SYSTEM PROTEIN H"/>
    <property type="match status" value="1"/>
</dbReference>
<evidence type="ECO:0000313" key="4">
    <source>
        <dbReference type="Proteomes" id="UP000263642"/>
    </source>
</evidence>
<dbReference type="AlphaFoldDB" id="A0A3D3QYC8"/>
<feature type="domain" description="DUF1559" evidence="2">
    <location>
        <begin position="37"/>
        <end position="301"/>
    </location>
</feature>
<dbReference type="Proteomes" id="UP000263642">
    <property type="component" value="Unassembled WGS sequence"/>
</dbReference>
<reference evidence="3 4" key="1">
    <citation type="journal article" date="2018" name="Nat. Biotechnol.">
        <title>A standardized bacterial taxonomy based on genome phylogeny substantially revises the tree of life.</title>
        <authorList>
            <person name="Parks D.H."/>
            <person name="Chuvochina M."/>
            <person name="Waite D.W."/>
            <person name="Rinke C."/>
            <person name="Skarshewski A."/>
            <person name="Chaumeil P.A."/>
            <person name="Hugenholtz P."/>
        </authorList>
    </citation>
    <scope>NUCLEOTIDE SEQUENCE [LARGE SCALE GENOMIC DNA]</scope>
    <source>
        <strain evidence="3">UBA9375</strain>
    </source>
</reference>
<dbReference type="NCBIfam" id="TIGR04294">
    <property type="entry name" value="pre_pil_HX9DG"/>
    <property type="match status" value="1"/>
</dbReference>
<sequence length="320" mass="34576">MCSQQQNQRRKGFTLIELLVVIAIIAILIALLLPAVQQAREAARRSTCKNNLKQIGLAMHNYHSSHSLFPPGAIAPGASCDAVTGPAPGRILNHTAYQMLLPYLEQTALYNSYNFSLPSGKSNYAGSGCTGTTPTTDQLSVVTSPVSVFLCPSDPGPTKGSEDYAFSQGNGAQRTSYGLVTDRYDGNWTTTWANTSDPKKGMWGPNGSPRIRDLTDGTTNVLCMAETPLRKKGQEDWNGPYWNAYTYVYWINIPGRGINRIYTDPSFPGVNRNGAGSEHEGGAHVLLADGSVRFMSENVDQFSVLNALTSIGGGEIIGEF</sequence>
<dbReference type="Pfam" id="PF07963">
    <property type="entry name" value="N_methyl"/>
    <property type="match status" value="1"/>
</dbReference>
<dbReference type="InterPro" id="IPR011453">
    <property type="entry name" value="DUF1559"/>
</dbReference>
<proteinExistence type="predicted"/>
<protein>
    <submittedName>
        <fullName evidence="3">Prepilin-type cleavage/methylation domain-containing protein</fullName>
    </submittedName>
</protein>
<evidence type="ECO:0000256" key="1">
    <source>
        <dbReference type="SAM" id="Phobius"/>
    </source>
</evidence>
<dbReference type="PROSITE" id="PS00409">
    <property type="entry name" value="PROKAR_NTER_METHYL"/>
    <property type="match status" value="1"/>
</dbReference>
<feature type="transmembrane region" description="Helical" evidence="1">
    <location>
        <begin position="12"/>
        <end position="36"/>
    </location>
</feature>
<keyword evidence="1" id="KW-0812">Transmembrane</keyword>
<gene>
    <name evidence="3" type="ORF">DIT97_00395</name>
</gene>
<evidence type="ECO:0000313" key="3">
    <source>
        <dbReference type="EMBL" id="HCO21591.1"/>
    </source>
</evidence>
<dbReference type="InterPro" id="IPR027558">
    <property type="entry name" value="Pre_pil_HX9DG_C"/>
</dbReference>
<dbReference type="PANTHER" id="PTHR30093">
    <property type="entry name" value="GENERAL SECRETION PATHWAY PROTEIN G"/>
    <property type="match status" value="1"/>
</dbReference>
<dbReference type="NCBIfam" id="TIGR02532">
    <property type="entry name" value="IV_pilin_GFxxxE"/>
    <property type="match status" value="1"/>
</dbReference>
<dbReference type="InterPro" id="IPR012902">
    <property type="entry name" value="N_methyl_site"/>
</dbReference>